<feature type="transmembrane region" description="Helical" evidence="1">
    <location>
        <begin position="80"/>
        <end position="98"/>
    </location>
</feature>
<dbReference type="PANTHER" id="PTHR30569">
    <property type="entry name" value="CYTOSINE TRANSPORTER CODB"/>
    <property type="match status" value="1"/>
</dbReference>
<reference evidence="2" key="2">
    <citation type="submission" date="2014-09" db="EMBL/GenBank/DDBJ databases">
        <title>Criblamydia sequanensis harbors a mega-plasmid encoding arsenite resistance.</title>
        <authorList>
            <person name="Bertelli C."/>
            <person name="Goesmann A."/>
            <person name="Greub G."/>
        </authorList>
    </citation>
    <scope>NUCLEOTIDE SEQUENCE [LARGE SCALE GENOMIC DNA]</scope>
    <source>
        <strain evidence="2">CRIB-18</strain>
    </source>
</reference>
<sequence length="398" mass="42544">MDAGIKWHKLAAIQAGGAICLPIFIIGHALVEKQGEYPAYLSILIGNLFLLFLGILSALRAVNLRASSAEMAALVFGDKGKIIFGLSMIVSMIGWFGIQLNMMGEAFSFIFPFVDAKLASFIFGIGITLLGVLGLKGLSSFANASVPFLALTILFAILKASPTTNKIQDLNFSYLENISLVIAASLAAVIDLPTFFKDAASKKDALLGTIALFGICLPLLEVAGAYLSARGHGDNFLETLLVHSDLLSWKIWVSFFVLLAGWTTNNINLYSASISLKSLLPKASPLVALLGLGFCGIAFSVVPFLTEVAVLLEIIGMILGSLGGIIISFFLGISPDSSGLRLKLVPLALGIGLLSFYKGPFLASPSLDALLFGFISSSIFSIKKIQPHLNFRRLYENR</sequence>
<organism evidence="2 3">
    <name type="scientific">Candidatus Criblamydia sequanensis CRIB-18</name>
    <dbReference type="NCBI Taxonomy" id="1437425"/>
    <lineage>
        <taxon>Bacteria</taxon>
        <taxon>Pseudomonadati</taxon>
        <taxon>Chlamydiota</taxon>
        <taxon>Chlamydiia</taxon>
        <taxon>Parachlamydiales</taxon>
        <taxon>Candidatus Criblamydiaceae</taxon>
        <taxon>Candidatus Criblamydia</taxon>
    </lineage>
</organism>
<name>A0A090CY31_9BACT</name>
<accession>A0A090CY31</accession>
<gene>
    <name evidence="2" type="ORF">CSEC_0262</name>
</gene>
<dbReference type="InterPro" id="IPR030191">
    <property type="entry name" value="CodB"/>
</dbReference>
<feature type="transmembrane region" description="Helical" evidence="1">
    <location>
        <begin position="363"/>
        <end position="382"/>
    </location>
</feature>
<feature type="transmembrane region" description="Helical" evidence="1">
    <location>
        <begin position="178"/>
        <end position="196"/>
    </location>
</feature>
<feature type="transmembrane region" description="Helical" evidence="1">
    <location>
        <begin position="37"/>
        <end position="59"/>
    </location>
</feature>
<feature type="transmembrane region" description="Helical" evidence="1">
    <location>
        <begin position="110"/>
        <end position="133"/>
    </location>
</feature>
<dbReference type="RefSeq" id="WP_041016592.1">
    <property type="nucleotide sequence ID" value="NZ_CCEJ010000001.1"/>
</dbReference>
<dbReference type="eggNOG" id="COG1457">
    <property type="taxonomic scope" value="Bacteria"/>
</dbReference>
<keyword evidence="3" id="KW-1185">Reference proteome</keyword>
<dbReference type="Proteomes" id="UP000031552">
    <property type="component" value="Unassembled WGS sequence"/>
</dbReference>
<reference evidence="2" key="1">
    <citation type="submission" date="2013-12" db="EMBL/GenBank/DDBJ databases">
        <authorList>
            <person name="Linke B."/>
        </authorList>
    </citation>
    <scope>NUCLEOTIDE SEQUENCE [LARGE SCALE GENOMIC DNA]</scope>
    <source>
        <strain evidence="2">CRIB-18</strain>
    </source>
</reference>
<proteinExistence type="predicted"/>
<protein>
    <submittedName>
        <fullName evidence="2">Cytosine permease</fullName>
    </submittedName>
</protein>
<dbReference type="GO" id="GO:0015209">
    <property type="term" value="F:cytosine transmembrane transporter activity"/>
    <property type="evidence" value="ECO:0007669"/>
    <property type="project" value="InterPro"/>
</dbReference>
<feature type="transmembrane region" description="Helical" evidence="1">
    <location>
        <begin position="311"/>
        <end position="333"/>
    </location>
</feature>
<feature type="transmembrane region" description="Helical" evidence="1">
    <location>
        <begin position="205"/>
        <end position="227"/>
    </location>
</feature>
<dbReference type="OrthoDB" id="9787279at2"/>
<evidence type="ECO:0000313" key="3">
    <source>
        <dbReference type="Proteomes" id="UP000031552"/>
    </source>
</evidence>
<keyword evidence="1" id="KW-0812">Transmembrane</keyword>
<dbReference type="AlphaFoldDB" id="A0A090CY31"/>
<keyword evidence="1" id="KW-1133">Transmembrane helix</keyword>
<dbReference type="Gene3D" id="1.10.4160.10">
    <property type="entry name" value="Hydantoin permease"/>
    <property type="match status" value="1"/>
</dbReference>
<evidence type="ECO:0000256" key="1">
    <source>
        <dbReference type="SAM" id="Phobius"/>
    </source>
</evidence>
<dbReference type="PANTHER" id="PTHR30569:SF0">
    <property type="entry name" value="CYTOSINE PERMEASE"/>
    <property type="match status" value="1"/>
</dbReference>
<dbReference type="EMBL" id="CCEJ010000001">
    <property type="protein sequence ID" value="CDR33101.1"/>
    <property type="molecule type" value="Genomic_DNA"/>
</dbReference>
<comment type="caution">
    <text evidence="2">The sequence shown here is derived from an EMBL/GenBank/DDBJ whole genome shotgun (WGS) entry which is preliminary data.</text>
</comment>
<dbReference type="STRING" id="1437425.CSEC_0262"/>
<evidence type="ECO:0000313" key="2">
    <source>
        <dbReference type="EMBL" id="CDR33101.1"/>
    </source>
</evidence>
<feature type="transmembrane region" description="Helical" evidence="1">
    <location>
        <begin position="140"/>
        <end position="158"/>
    </location>
</feature>
<feature type="transmembrane region" description="Helical" evidence="1">
    <location>
        <begin position="12"/>
        <end position="31"/>
    </location>
</feature>
<dbReference type="GO" id="GO:0005886">
    <property type="term" value="C:plasma membrane"/>
    <property type="evidence" value="ECO:0007669"/>
    <property type="project" value="TreeGrafter"/>
</dbReference>
<feature type="transmembrane region" description="Helical" evidence="1">
    <location>
        <begin position="286"/>
        <end position="305"/>
    </location>
</feature>
<feature type="transmembrane region" description="Helical" evidence="1">
    <location>
        <begin position="247"/>
        <end position="265"/>
    </location>
</feature>
<keyword evidence="1" id="KW-0472">Membrane</keyword>